<evidence type="ECO:0000313" key="2">
    <source>
        <dbReference type="EMBL" id="EJT81855.1"/>
    </source>
</evidence>
<feature type="compositionally biased region" description="Basic and acidic residues" evidence="1">
    <location>
        <begin position="1"/>
        <end position="11"/>
    </location>
</feature>
<reference evidence="2" key="2">
    <citation type="submission" date="2010-07" db="EMBL/GenBank/DDBJ databases">
        <authorList>
            <consortium name="The Broad Institute Genome Sequencing Platform"/>
            <consortium name="Broad Institute Genome Sequencing Center for Infectious Disease"/>
            <person name="Ma L.-J."/>
            <person name="Dead R."/>
            <person name="Young S."/>
            <person name="Zeng Q."/>
            <person name="Koehrsen M."/>
            <person name="Alvarado L."/>
            <person name="Berlin A."/>
            <person name="Chapman S.B."/>
            <person name="Chen Z."/>
            <person name="Freedman E."/>
            <person name="Gellesch M."/>
            <person name="Goldberg J."/>
            <person name="Griggs A."/>
            <person name="Gujja S."/>
            <person name="Heilman E.R."/>
            <person name="Heiman D."/>
            <person name="Hepburn T."/>
            <person name="Howarth C."/>
            <person name="Jen D."/>
            <person name="Larson L."/>
            <person name="Mehta T."/>
            <person name="Neiman D."/>
            <person name="Pearson M."/>
            <person name="Roberts A."/>
            <person name="Saif S."/>
            <person name="Shea T."/>
            <person name="Shenoy N."/>
            <person name="Sisk P."/>
            <person name="Stolte C."/>
            <person name="Sykes S."/>
            <person name="Walk T."/>
            <person name="White J."/>
            <person name="Yandava C."/>
            <person name="Haas B."/>
            <person name="Nusbaum C."/>
            <person name="Birren B."/>
        </authorList>
    </citation>
    <scope>NUCLEOTIDE SEQUENCE</scope>
    <source>
        <strain evidence="2">R3-111a-1</strain>
    </source>
</reference>
<sequence length="110" mass="11913">MMTADLPRRSGDAPTTTARGGSPEPHDEENERPVGFGEETWVAPAVGQGHVDVVSLCEMPLSIGHPSPVRILRALARPSRNPVLTQAEPPNTYKLHPATEVMQLAKTERV</sequence>
<reference evidence="3" key="4">
    <citation type="journal article" date="2015" name="G3 (Bethesda)">
        <title>Genome sequences of three phytopathogenic species of the Magnaporthaceae family of fungi.</title>
        <authorList>
            <person name="Okagaki L.H."/>
            <person name="Nunes C.C."/>
            <person name="Sailsbery J."/>
            <person name="Clay B."/>
            <person name="Brown D."/>
            <person name="John T."/>
            <person name="Oh Y."/>
            <person name="Young N."/>
            <person name="Fitzgerald M."/>
            <person name="Haas B.J."/>
            <person name="Zeng Q."/>
            <person name="Young S."/>
            <person name="Adiconis X."/>
            <person name="Fan L."/>
            <person name="Levin J.Z."/>
            <person name="Mitchell T.K."/>
            <person name="Okubara P.A."/>
            <person name="Farman M.L."/>
            <person name="Kohn L.M."/>
            <person name="Birren B."/>
            <person name="Ma L.-J."/>
            <person name="Dean R.A."/>
        </authorList>
    </citation>
    <scope>NUCLEOTIDE SEQUENCE</scope>
    <source>
        <strain evidence="3">R3-111a-1</strain>
    </source>
</reference>
<dbReference type="HOGENOM" id="CLU_2171230_0_0_1"/>
<evidence type="ECO:0000313" key="4">
    <source>
        <dbReference type="Proteomes" id="UP000006039"/>
    </source>
</evidence>
<evidence type="ECO:0000256" key="1">
    <source>
        <dbReference type="SAM" id="MobiDB-lite"/>
    </source>
</evidence>
<feature type="region of interest" description="Disordered" evidence="1">
    <location>
        <begin position="1"/>
        <end position="38"/>
    </location>
</feature>
<dbReference type="Proteomes" id="UP000006039">
    <property type="component" value="Unassembled WGS sequence"/>
</dbReference>
<dbReference type="EnsemblFungi" id="EJT81855">
    <property type="protein sequence ID" value="EJT81855"/>
    <property type="gene ID" value="GGTG_01829"/>
</dbReference>
<gene>
    <name evidence="3" type="primary">20342287</name>
    <name evidence="2" type="ORF">GGTG_01829</name>
</gene>
<dbReference type="VEuPathDB" id="FungiDB:GGTG_01829"/>
<proteinExistence type="predicted"/>
<dbReference type="RefSeq" id="XP_009217864.1">
    <property type="nucleotide sequence ID" value="XM_009219600.1"/>
</dbReference>
<dbReference type="EMBL" id="GL385395">
    <property type="protein sequence ID" value="EJT81855.1"/>
    <property type="molecule type" value="Genomic_DNA"/>
</dbReference>
<protein>
    <submittedName>
        <fullName evidence="2 3">Uncharacterized protein</fullName>
    </submittedName>
</protein>
<organism evidence="2">
    <name type="scientific">Gaeumannomyces tritici (strain R3-111a-1)</name>
    <name type="common">Wheat and barley take-all root rot fungus</name>
    <name type="synonym">Gaeumannomyces graminis var. tritici</name>
    <dbReference type="NCBI Taxonomy" id="644352"/>
    <lineage>
        <taxon>Eukaryota</taxon>
        <taxon>Fungi</taxon>
        <taxon>Dikarya</taxon>
        <taxon>Ascomycota</taxon>
        <taxon>Pezizomycotina</taxon>
        <taxon>Sordariomycetes</taxon>
        <taxon>Sordariomycetidae</taxon>
        <taxon>Magnaporthales</taxon>
        <taxon>Magnaporthaceae</taxon>
        <taxon>Gaeumannomyces</taxon>
    </lineage>
</organism>
<reference evidence="4" key="1">
    <citation type="submission" date="2010-07" db="EMBL/GenBank/DDBJ databases">
        <title>The genome sequence of Gaeumannomyces graminis var. tritici strain R3-111a-1.</title>
        <authorList>
            <consortium name="The Broad Institute Genome Sequencing Platform"/>
            <person name="Ma L.-J."/>
            <person name="Dead R."/>
            <person name="Young S."/>
            <person name="Zeng Q."/>
            <person name="Koehrsen M."/>
            <person name="Alvarado L."/>
            <person name="Berlin A."/>
            <person name="Chapman S.B."/>
            <person name="Chen Z."/>
            <person name="Freedman E."/>
            <person name="Gellesch M."/>
            <person name="Goldberg J."/>
            <person name="Griggs A."/>
            <person name="Gujja S."/>
            <person name="Heilman E.R."/>
            <person name="Heiman D."/>
            <person name="Hepburn T."/>
            <person name="Howarth C."/>
            <person name="Jen D."/>
            <person name="Larson L."/>
            <person name="Mehta T."/>
            <person name="Neiman D."/>
            <person name="Pearson M."/>
            <person name="Roberts A."/>
            <person name="Saif S."/>
            <person name="Shea T."/>
            <person name="Shenoy N."/>
            <person name="Sisk P."/>
            <person name="Stolte C."/>
            <person name="Sykes S."/>
            <person name="Walk T."/>
            <person name="White J."/>
            <person name="Yandava C."/>
            <person name="Haas B."/>
            <person name="Nusbaum C."/>
            <person name="Birren B."/>
        </authorList>
    </citation>
    <scope>NUCLEOTIDE SEQUENCE [LARGE SCALE GENOMIC DNA]</scope>
    <source>
        <strain evidence="4">R3-111a-1</strain>
    </source>
</reference>
<reference evidence="2" key="3">
    <citation type="submission" date="2010-09" db="EMBL/GenBank/DDBJ databases">
        <title>Annotation of Gaeumannomyces graminis var. tritici R3-111a-1.</title>
        <authorList>
            <consortium name="The Broad Institute Genome Sequencing Platform"/>
            <person name="Ma L.-J."/>
            <person name="Dead R."/>
            <person name="Young S.K."/>
            <person name="Zeng Q."/>
            <person name="Gargeya S."/>
            <person name="Fitzgerald M."/>
            <person name="Haas B."/>
            <person name="Abouelleil A."/>
            <person name="Alvarado L."/>
            <person name="Arachchi H.M."/>
            <person name="Berlin A."/>
            <person name="Brown A."/>
            <person name="Chapman S.B."/>
            <person name="Chen Z."/>
            <person name="Dunbar C."/>
            <person name="Freedman E."/>
            <person name="Gearin G."/>
            <person name="Gellesch M."/>
            <person name="Goldberg J."/>
            <person name="Griggs A."/>
            <person name="Gujja S."/>
            <person name="Heiman D."/>
            <person name="Howarth C."/>
            <person name="Larson L."/>
            <person name="Lui A."/>
            <person name="MacDonald P.J.P."/>
            <person name="Mehta T."/>
            <person name="Montmayeur A."/>
            <person name="Murphy C."/>
            <person name="Neiman D."/>
            <person name="Pearson M."/>
            <person name="Priest M."/>
            <person name="Roberts A."/>
            <person name="Saif S."/>
            <person name="Shea T."/>
            <person name="Shenoy N."/>
            <person name="Sisk P."/>
            <person name="Stolte C."/>
            <person name="Sykes S."/>
            <person name="Yandava C."/>
            <person name="Wortman J."/>
            <person name="Nusbaum C."/>
            <person name="Birren B."/>
        </authorList>
    </citation>
    <scope>NUCLEOTIDE SEQUENCE</scope>
    <source>
        <strain evidence="2">R3-111a-1</strain>
    </source>
</reference>
<accession>J3NKN8</accession>
<dbReference type="AlphaFoldDB" id="J3NKN8"/>
<name>J3NKN8_GAET3</name>
<reference evidence="3" key="5">
    <citation type="submission" date="2018-04" db="UniProtKB">
        <authorList>
            <consortium name="EnsemblFungi"/>
        </authorList>
    </citation>
    <scope>IDENTIFICATION</scope>
    <source>
        <strain evidence="3">R3-111a-1</strain>
    </source>
</reference>
<dbReference type="GeneID" id="20342287"/>
<evidence type="ECO:0000313" key="3">
    <source>
        <dbReference type="EnsemblFungi" id="EJT81855"/>
    </source>
</evidence>
<keyword evidence="4" id="KW-1185">Reference proteome</keyword>